<evidence type="ECO:0000256" key="2">
    <source>
        <dbReference type="ARBA" id="ARBA00022723"/>
    </source>
</evidence>
<dbReference type="EC" id="2.8.5.2" evidence="7"/>
<accession>A0ABU8BPA4</accession>
<evidence type="ECO:0000313" key="7">
    <source>
        <dbReference type="EMBL" id="MEH2559959.1"/>
    </source>
</evidence>
<evidence type="ECO:0000259" key="6">
    <source>
        <dbReference type="PROSITE" id="PS51007"/>
    </source>
</evidence>
<keyword evidence="7" id="KW-0808">Transferase</keyword>
<dbReference type="Pfam" id="PF00034">
    <property type="entry name" value="Cytochrom_C"/>
    <property type="match status" value="1"/>
</dbReference>
<evidence type="ECO:0000313" key="8">
    <source>
        <dbReference type="Proteomes" id="UP001364224"/>
    </source>
</evidence>
<dbReference type="EMBL" id="JAZHRV010000001">
    <property type="protein sequence ID" value="MEH2559959.1"/>
    <property type="molecule type" value="Genomic_DNA"/>
</dbReference>
<protein>
    <submittedName>
        <fullName evidence="7">Sulfur-oxidizing protein SoxX</fullName>
        <ecNumber evidence="7">2.8.5.2</ecNumber>
    </submittedName>
</protein>
<name>A0ABU8BPA4_9BRAD</name>
<keyword evidence="2 4" id="KW-0479">Metal-binding</keyword>
<feature type="chain" id="PRO_5047456667" evidence="5">
    <location>
        <begin position="38"/>
        <end position="128"/>
    </location>
</feature>
<feature type="domain" description="Cytochrome c" evidence="6">
    <location>
        <begin position="39"/>
        <end position="128"/>
    </location>
</feature>
<dbReference type="NCBIfam" id="TIGR04485">
    <property type="entry name" value="thiosulf_SoxX"/>
    <property type="match status" value="1"/>
</dbReference>
<organism evidence="7 8">
    <name type="scientific">Bradyrhizobium algeriense</name>
    <dbReference type="NCBI Taxonomy" id="634784"/>
    <lineage>
        <taxon>Bacteria</taxon>
        <taxon>Pseudomonadati</taxon>
        <taxon>Pseudomonadota</taxon>
        <taxon>Alphaproteobacteria</taxon>
        <taxon>Hyphomicrobiales</taxon>
        <taxon>Nitrobacteraceae</taxon>
        <taxon>Bradyrhizobium</taxon>
    </lineage>
</organism>
<keyword evidence="1 4" id="KW-0349">Heme</keyword>
<gene>
    <name evidence="7" type="ORF">V1286_007488</name>
</gene>
<keyword evidence="5" id="KW-0732">Signal</keyword>
<evidence type="ECO:0000256" key="3">
    <source>
        <dbReference type="ARBA" id="ARBA00023004"/>
    </source>
</evidence>
<dbReference type="GO" id="GO:0016740">
    <property type="term" value="F:transferase activity"/>
    <property type="evidence" value="ECO:0007669"/>
    <property type="project" value="UniProtKB-KW"/>
</dbReference>
<evidence type="ECO:0000256" key="1">
    <source>
        <dbReference type="ARBA" id="ARBA00022617"/>
    </source>
</evidence>
<dbReference type="SUPFAM" id="SSF46626">
    <property type="entry name" value="Cytochrome c"/>
    <property type="match status" value="1"/>
</dbReference>
<dbReference type="InterPro" id="IPR036909">
    <property type="entry name" value="Cyt_c-like_dom_sf"/>
</dbReference>
<dbReference type="InterPro" id="IPR030999">
    <property type="entry name" value="Thiosulf_SoxX"/>
</dbReference>
<proteinExistence type="predicted"/>
<reference evidence="7 8" key="1">
    <citation type="submission" date="2024-02" db="EMBL/GenBank/DDBJ databases">
        <title>Adaptive strategies in a cosmopolitan and abundant soil bacterium.</title>
        <authorList>
            <person name="Carini P."/>
        </authorList>
    </citation>
    <scope>NUCLEOTIDE SEQUENCE [LARGE SCALE GENOMIC DNA]</scope>
    <source>
        <strain evidence="7 8">AZCC 1608</strain>
    </source>
</reference>
<dbReference type="InterPro" id="IPR009056">
    <property type="entry name" value="Cyt_c-like_dom"/>
</dbReference>
<dbReference type="Gene3D" id="1.10.760.10">
    <property type="entry name" value="Cytochrome c-like domain"/>
    <property type="match status" value="1"/>
</dbReference>
<evidence type="ECO:0000256" key="5">
    <source>
        <dbReference type="SAM" id="SignalP"/>
    </source>
</evidence>
<dbReference type="Proteomes" id="UP001364224">
    <property type="component" value="Unassembled WGS sequence"/>
</dbReference>
<sequence>MTDHSLTESARLLALRLPALTLALVIGALLSAGTAHAQSAAAEGQKLAFDRSKGNCLTCHVIKGGNLPGSIGPELIDIKSKYPNRADLVAIVHDETERNPLTVMPPFGRNRILTPKEIEAVVDFLQTL</sequence>
<dbReference type="PROSITE" id="PS51007">
    <property type="entry name" value="CYTC"/>
    <property type="match status" value="1"/>
</dbReference>
<feature type="signal peptide" evidence="5">
    <location>
        <begin position="1"/>
        <end position="37"/>
    </location>
</feature>
<evidence type="ECO:0000256" key="4">
    <source>
        <dbReference type="PROSITE-ProRule" id="PRU00433"/>
    </source>
</evidence>
<keyword evidence="3 4" id="KW-0408">Iron</keyword>
<keyword evidence="8" id="KW-1185">Reference proteome</keyword>
<comment type="caution">
    <text evidence="7">The sequence shown here is derived from an EMBL/GenBank/DDBJ whole genome shotgun (WGS) entry which is preliminary data.</text>
</comment>